<keyword evidence="2" id="KW-1003">Cell membrane</keyword>
<protein>
    <submittedName>
        <fullName evidence="9">FtsX-like permease family protein</fullName>
    </submittedName>
</protein>
<keyword evidence="5 7" id="KW-0472">Membrane</keyword>
<dbReference type="PANTHER" id="PTHR30287">
    <property type="entry name" value="MEMBRANE COMPONENT OF PREDICTED ABC SUPERFAMILY METABOLITE UPTAKE TRANSPORTER"/>
    <property type="match status" value="1"/>
</dbReference>
<evidence type="ECO:0000256" key="4">
    <source>
        <dbReference type="ARBA" id="ARBA00022989"/>
    </source>
</evidence>
<feature type="domain" description="ABC3 transporter permease C-terminal" evidence="8">
    <location>
        <begin position="802"/>
        <end position="924"/>
    </location>
</feature>
<feature type="transmembrane region" description="Helical" evidence="7">
    <location>
        <begin position="526"/>
        <end position="546"/>
    </location>
</feature>
<keyword evidence="3 7" id="KW-0812">Transmembrane</keyword>
<dbReference type="InterPro" id="IPR003838">
    <property type="entry name" value="ABC3_permease_C"/>
</dbReference>
<dbReference type="PANTHER" id="PTHR30287:SF1">
    <property type="entry name" value="INNER MEMBRANE PROTEIN"/>
    <property type="match status" value="1"/>
</dbReference>
<feature type="region of interest" description="Disordered" evidence="6">
    <location>
        <begin position="92"/>
        <end position="128"/>
    </location>
</feature>
<feature type="domain" description="ABC3 transporter permease C-terminal" evidence="8">
    <location>
        <begin position="315"/>
        <end position="432"/>
    </location>
</feature>
<gene>
    <name evidence="9" type="ORF">EEW87_000680</name>
</gene>
<name>A0A5P8FIX8_9MICO</name>
<dbReference type="GO" id="GO:0005886">
    <property type="term" value="C:plasma membrane"/>
    <property type="evidence" value="ECO:0007669"/>
    <property type="project" value="UniProtKB-SubCell"/>
</dbReference>
<evidence type="ECO:0000313" key="10">
    <source>
        <dbReference type="Proteomes" id="UP000271708"/>
    </source>
</evidence>
<comment type="subcellular location">
    <subcellularLocation>
        <location evidence="1">Cell membrane</location>
        <topology evidence="1">Multi-pass membrane protein</topology>
    </subcellularLocation>
</comment>
<evidence type="ECO:0000256" key="6">
    <source>
        <dbReference type="SAM" id="MobiDB-lite"/>
    </source>
</evidence>
<evidence type="ECO:0000259" key="8">
    <source>
        <dbReference type="Pfam" id="PF02687"/>
    </source>
</evidence>
<feature type="transmembrane region" description="Helical" evidence="7">
    <location>
        <begin position="363"/>
        <end position="386"/>
    </location>
</feature>
<feature type="transmembrane region" description="Helical" evidence="7">
    <location>
        <begin position="450"/>
        <end position="471"/>
    </location>
</feature>
<evidence type="ECO:0000256" key="3">
    <source>
        <dbReference type="ARBA" id="ARBA00022692"/>
    </source>
</evidence>
<reference evidence="9 10" key="1">
    <citation type="submission" date="2019-09" db="EMBL/GenBank/DDBJ databases">
        <title>Complete Genome Sequence of Janibacter melonis M714 with both human health impact and industrial applications.</title>
        <authorList>
            <person name="Jin M."/>
            <person name="Zhao Q.R."/>
        </authorList>
    </citation>
    <scope>NUCLEOTIDE SEQUENCE [LARGE SCALE GENOMIC DNA]</scope>
    <source>
        <strain evidence="9 10">M714</strain>
    </source>
</reference>
<evidence type="ECO:0000256" key="5">
    <source>
        <dbReference type="ARBA" id="ARBA00023136"/>
    </source>
</evidence>
<evidence type="ECO:0000313" key="9">
    <source>
        <dbReference type="EMBL" id="QFQ29163.2"/>
    </source>
</evidence>
<proteinExistence type="predicted"/>
<dbReference type="AlphaFoldDB" id="A0A5P8FIX8"/>
<feature type="transmembrane region" description="Helical" evidence="7">
    <location>
        <begin position="406"/>
        <end position="429"/>
    </location>
</feature>
<feature type="region of interest" description="Disordered" evidence="6">
    <location>
        <begin position="1"/>
        <end position="21"/>
    </location>
</feature>
<evidence type="ECO:0000256" key="1">
    <source>
        <dbReference type="ARBA" id="ARBA00004651"/>
    </source>
</evidence>
<organism evidence="9 10">
    <name type="scientific">Janibacter melonis</name>
    <dbReference type="NCBI Taxonomy" id="262209"/>
    <lineage>
        <taxon>Bacteria</taxon>
        <taxon>Bacillati</taxon>
        <taxon>Actinomycetota</taxon>
        <taxon>Actinomycetes</taxon>
        <taxon>Micrococcales</taxon>
        <taxon>Intrasporangiaceae</taxon>
        <taxon>Janibacter</taxon>
    </lineage>
</organism>
<feature type="transmembrane region" description="Helical" evidence="7">
    <location>
        <begin position="796"/>
        <end position="814"/>
    </location>
</feature>
<dbReference type="Pfam" id="PF02687">
    <property type="entry name" value="FtsX"/>
    <property type="match status" value="2"/>
</dbReference>
<sequence>MSTLTRPDRDTLPERGSIGERPTGTFVSSWRVALRMARRDVGRYRGRSLVVLLMVGLPTALICAALTLGATQQISMSEDVQYKVGGTTALVRPPETSAIDQGPSPDSEGFSARDEAAAPIPGYGDGTDVESDAAAIGELVDGRAISWTERELAMRVGDRTPRLFALGVTDPEALGDKVELLSGRWPTSPDEILVSPTVADRGIPQSGGVEVVDGRDSTRTVEVVGTVRAYTTWGGIYDAVTTDLGPASSGSPVSWFVERDEPMGWQEVRRLGGYGLAVTSAAVLRDPPATSELPETIAAQQSSQDGQVTDIVVIGGVLLVLVVTLLVGPAFAVGAARQRRTLALAASNGATTSQLRRSVLAQAVVLGGLSSVLGAGLGVAGAWGLAQWISASRGWPMGPFEVPVPAVLAIAALAVLSSVIAALMPAQRLSRLDVVGVMKGQHAPPPPSRWMLVLGLVLVLLGGTGVIGGALRQLSALVIAAAAFALVLGALMVVPTILHLLARIGGRLPLPLRMATRDLARHRSRSAPTVAAILAGTAVLTMTLVATASDDEQSRREYLASALPGELVAYASPDALQAVIARAGQIAPGVTFATARTPGSQDSDPDAAQPVLELLPPGCTLEQAADATADAQGGRCASVSGSLSLTDASGLAVLPADEIVRRLDLDGDEASQVRSGAAVLLGGDRTAGAVRDGEITVTRGDVRYGDTGTAQVDGRTSATRLPVVHLPESDDDAARGLGFTLLVPDEVADDAGWPLVTGTLVGHSDDGVSQEVADRVQTEVGDTGGVQVERGYQNPLFLIIAILLGIFTAVLLVVTTTSTALSLAEQESDQATLAAVGADRRTRRWMAGAQTFALAVVGVCLGVVVGAVPGIALTVPLTGTSFDPVEGTSVVASPIVVIPWLPLLVVLVVVPLLAGAIAAAGIRRAPDATRRTA</sequence>
<dbReference type="InterPro" id="IPR038766">
    <property type="entry name" value="Membrane_comp_ABC_pdt"/>
</dbReference>
<dbReference type="EMBL" id="CP044548">
    <property type="protein sequence ID" value="QFQ29163.2"/>
    <property type="molecule type" value="Genomic_DNA"/>
</dbReference>
<feature type="transmembrane region" description="Helical" evidence="7">
    <location>
        <begin position="311"/>
        <end position="333"/>
    </location>
</feature>
<feature type="compositionally biased region" description="Basic and acidic residues" evidence="6">
    <location>
        <begin position="1"/>
        <end position="13"/>
    </location>
</feature>
<dbReference type="KEGG" id="jme:EEW87_000680"/>
<dbReference type="Proteomes" id="UP000271708">
    <property type="component" value="Chromosome"/>
</dbReference>
<feature type="transmembrane region" description="Helical" evidence="7">
    <location>
        <begin position="49"/>
        <end position="70"/>
    </location>
</feature>
<feature type="transmembrane region" description="Helical" evidence="7">
    <location>
        <begin position="477"/>
        <end position="505"/>
    </location>
</feature>
<evidence type="ECO:0000256" key="2">
    <source>
        <dbReference type="ARBA" id="ARBA00022475"/>
    </source>
</evidence>
<evidence type="ECO:0000256" key="7">
    <source>
        <dbReference type="SAM" id="Phobius"/>
    </source>
</evidence>
<feature type="transmembrane region" description="Helical" evidence="7">
    <location>
        <begin position="897"/>
        <end position="922"/>
    </location>
</feature>
<keyword evidence="4 7" id="KW-1133">Transmembrane helix</keyword>
<feature type="transmembrane region" description="Helical" evidence="7">
    <location>
        <begin position="851"/>
        <end position="877"/>
    </location>
</feature>
<dbReference type="RefSeq" id="WP_123092517.1">
    <property type="nucleotide sequence ID" value="NZ_CP044548.2"/>
</dbReference>
<dbReference type="GeneID" id="59162945"/>
<accession>A0A5P8FIX8</accession>